<proteinExistence type="predicted"/>
<name>M7SW51_EUTLA</name>
<feature type="region of interest" description="Disordered" evidence="1">
    <location>
        <begin position="361"/>
        <end position="398"/>
    </location>
</feature>
<feature type="compositionally biased region" description="Low complexity" evidence="1">
    <location>
        <begin position="317"/>
        <end position="334"/>
    </location>
</feature>
<feature type="region of interest" description="Disordered" evidence="1">
    <location>
        <begin position="300"/>
        <end position="338"/>
    </location>
</feature>
<dbReference type="OrthoDB" id="2336871at2759"/>
<dbReference type="OMA" id="PDNTYYA"/>
<reference evidence="4" key="1">
    <citation type="journal article" date="2013" name="Genome Announc.">
        <title>Draft genome sequence of the grapevine dieback fungus Eutypa lata UCR-EL1.</title>
        <authorList>
            <person name="Blanco-Ulate B."/>
            <person name="Rolshausen P.E."/>
            <person name="Cantu D."/>
        </authorList>
    </citation>
    <scope>NUCLEOTIDE SEQUENCE [LARGE SCALE GENOMIC DNA]</scope>
    <source>
        <strain evidence="4">UCR-EL1</strain>
    </source>
</reference>
<protein>
    <submittedName>
        <fullName evidence="3">Putative ribosomal protein s17 protein</fullName>
    </submittedName>
</protein>
<keyword evidence="4" id="KW-1185">Reference proteome</keyword>
<feature type="compositionally biased region" description="Gly residues" evidence="1">
    <location>
        <begin position="305"/>
        <end position="316"/>
    </location>
</feature>
<feature type="compositionally biased region" description="Gly residues" evidence="1">
    <location>
        <begin position="49"/>
        <end position="67"/>
    </location>
</feature>
<feature type="signal peptide" evidence="2">
    <location>
        <begin position="1"/>
        <end position="19"/>
    </location>
</feature>
<evidence type="ECO:0000313" key="4">
    <source>
        <dbReference type="Proteomes" id="UP000012174"/>
    </source>
</evidence>
<dbReference type="Proteomes" id="UP000012174">
    <property type="component" value="Unassembled WGS sequence"/>
</dbReference>
<evidence type="ECO:0000313" key="3">
    <source>
        <dbReference type="EMBL" id="EMR70839.1"/>
    </source>
</evidence>
<dbReference type="STRING" id="1287681.M7SW51"/>
<keyword evidence="3" id="KW-0687">Ribonucleoprotein</keyword>
<evidence type="ECO:0000256" key="1">
    <source>
        <dbReference type="SAM" id="MobiDB-lite"/>
    </source>
</evidence>
<sequence length="442" mass="45221">MLAKTVVVSLMGLAAITEAATLHRPFDQIMQRRSAKALKSRQFGNGGFGGNFNGGNGFNNGGNGGDNGQDDNNGDQNNDNGNNNNNGGNNGGNQCLDQNVIATGSAQDGTAQSDDPDEAASLTDDANFINFCSGQTITNGLQNEDGSCNPIPMGQIPSTQNMISGILLSPAHNDDVNENEDFDVNVQYTNLDAGTFTNPDNTYYSAPQQINGNGQIIGHTHVTIQDLGGSLTPNTPPDASQFVFFKGINDAGNGNGLLTAAVTGGLPAGNYRVCTMVSSSNHQPVLMPVAQRGAQDDCNKFTVGANGGNNNNGGNNGNDDNNNDNGNDNNNNNGNNGGFGNGNFGGGGNGFGNGGFGNGFGGNGGANQDTNTQALGGDAPEITNTNDPNRPFSVDGNTFTSEDAAKQRSCDIQNNACSDAANSGAGHTLADCQAQQQACLSS</sequence>
<dbReference type="KEGG" id="ela:UCREL1_2122"/>
<dbReference type="AlphaFoldDB" id="M7SW51"/>
<feature type="region of interest" description="Disordered" evidence="1">
    <location>
        <begin position="49"/>
        <end position="97"/>
    </location>
</feature>
<keyword evidence="2" id="KW-0732">Signal</keyword>
<dbReference type="HOGENOM" id="CLU_029378_0_3_1"/>
<dbReference type="eggNOG" id="ENOG502QU23">
    <property type="taxonomic scope" value="Eukaryota"/>
</dbReference>
<dbReference type="EMBL" id="KB705770">
    <property type="protein sequence ID" value="EMR70839.1"/>
    <property type="molecule type" value="Genomic_DNA"/>
</dbReference>
<feature type="compositionally biased region" description="Low complexity" evidence="1">
    <location>
        <begin position="74"/>
        <end position="87"/>
    </location>
</feature>
<dbReference type="PANTHER" id="PTHR34587">
    <property type="entry name" value="VWFA DOMAIN-CONTAINING PROTEIN"/>
    <property type="match status" value="1"/>
</dbReference>
<evidence type="ECO:0000256" key="2">
    <source>
        <dbReference type="SAM" id="SignalP"/>
    </source>
</evidence>
<gene>
    <name evidence="3" type="ORF">UCREL1_2122</name>
</gene>
<feature type="chain" id="PRO_5004085043" evidence="2">
    <location>
        <begin position="20"/>
        <end position="442"/>
    </location>
</feature>
<keyword evidence="3" id="KW-0689">Ribosomal protein</keyword>
<dbReference type="PANTHER" id="PTHR34587:SF2">
    <property type="entry name" value="G-PROTEIN COUPLED RECEPTORS FAMILY 1 PROFILE DOMAIN-CONTAINING PROTEIN"/>
    <property type="match status" value="1"/>
</dbReference>
<dbReference type="InterPro" id="IPR053216">
    <property type="entry name" value="Appressorial_penetr-assoc"/>
</dbReference>
<dbReference type="GO" id="GO:0005840">
    <property type="term" value="C:ribosome"/>
    <property type="evidence" value="ECO:0007669"/>
    <property type="project" value="UniProtKB-KW"/>
</dbReference>
<organism evidence="3 4">
    <name type="scientific">Eutypa lata (strain UCR-EL1)</name>
    <name type="common">Grapevine dieback disease fungus</name>
    <name type="synonym">Eutypa armeniacae</name>
    <dbReference type="NCBI Taxonomy" id="1287681"/>
    <lineage>
        <taxon>Eukaryota</taxon>
        <taxon>Fungi</taxon>
        <taxon>Dikarya</taxon>
        <taxon>Ascomycota</taxon>
        <taxon>Pezizomycotina</taxon>
        <taxon>Sordariomycetes</taxon>
        <taxon>Xylariomycetidae</taxon>
        <taxon>Xylariales</taxon>
        <taxon>Diatrypaceae</taxon>
        <taxon>Eutypa</taxon>
    </lineage>
</organism>
<accession>M7SW51</accession>